<dbReference type="Proteomes" id="UP000054565">
    <property type="component" value="Unassembled WGS sequence"/>
</dbReference>
<gene>
    <name evidence="1" type="ORF">CIRG_03613</name>
</gene>
<dbReference type="EMBL" id="DS028094">
    <property type="protein sequence ID" value="KMP03921.1"/>
    <property type="molecule type" value="Genomic_DNA"/>
</dbReference>
<reference evidence="2" key="1">
    <citation type="journal article" date="2010" name="Genome Res.">
        <title>Population genomic sequencing of Coccidioides fungi reveals recent hybridization and transposon control.</title>
        <authorList>
            <person name="Neafsey D.E."/>
            <person name="Barker B.M."/>
            <person name="Sharpton T.J."/>
            <person name="Stajich J.E."/>
            <person name="Park D.J."/>
            <person name="Whiston E."/>
            <person name="Hung C.-Y."/>
            <person name="McMahan C."/>
            <person name="White J."/>
            <person name="Sykes S."/>
            <person name="Heiman D."/>
            <person name="Young S."/>
            <person name="Zeng Q."/>
            <person name="Abouelleil A."/>
            <person name="Aftuck L."/>
            <person name="Bessette D."/>
            <person name="Brown A."/>
            <person name="FitzGerald M."/>
            <person name="Lui A."/>
            <person name="Macdonald J.P."/>
            <person name="Priest M."/>
            <person name="Orbach M.J."/>
            <person name="Galgiani J.N."/>
            <person name="Kirkland T.N."/>
            <person name="Cole G.T."/>
            <person name="Birren B.W."/>
            <person name="Henn M.R."/>
            <person name="Taylor J.W."/>
            <person name="Rounsley S.D."/>
        </authorList>
    </citation>
    <scope>NUCLEOTIDE SEQUENCE [LARGE SCALE GENOMIC DNA]</scope>
    <source>
        <strain evidence="2">RMSCC 2394</strain>
    </source>
</reference>
<dbReference type="AlphaFoldDB" id="A0A0J6Y5H7"/>
<evidence type="ECO:0000313" key="2">
    <source>
        <dbReference type="Proteomes" id="UP000054565"/>
    </source>
</evidence>
<accession>A0A0J6Y5H7</accession>
<sequence>MKVMTRPNDLDSTSLSMWASELTPKVLSALASNFTIPFLLTLSDMGFSATCDNVEQVLFVAERSAKPAGVGCWSGAVDLPSFDRSFLPFSGILFSGYQALFLTNGGDDKVV</sequence>
<evidence type="ECO:0000313" key="1">
    <source>
        <dbReference type="EMBL" id="KMP03921.1"/>
    </source>
</evidence>
<name>A0A0J6Y5H7_COCIT</name>
<proteinExistence type="predicted"/>
<organism evidence="1 2">
    <name type="scientific">Coccidioides immitis RMSCC 2394</name>
    <dbReference type="NCBI Taxonomy" id="404692"/>
    <lineage>
        <taxon>Eukaryota</taxon>
        <taxon>Fungi</taxon>
        <taxon>Dikarya</taxon>
        <taxon>Ascomycota</taxon>
        <taxon>Pezizomycotina</taxon>
        <taxon>Eurotiomycetes</taxon>
        <taxon>Eurotiomycetidae</taxon>
        <taxon>Onygenales</taxon>
        <taxon>Onygenaceae</taxon>
        <taxon>Coccidioides</taxon>
    </lineage>
</organism>
<protein>
    <submittedName>
        <fullName evidence="1">Uncharacterized protein</fullName>
    </submittedName>
</protein>